<keyword evidence="1" id="KW-0812">Transmembrane</keyword>
<keyword evidence="1" id="KW-0472">Membrane</keyword>
<dbReference type="AlphaFoldDB" id="A0A926DN24"/>
<proteinExistence type="predicted"/>
<keyword evidence="1" id="KW-1133">Transmembrane helix</keyword>
<feature type="transmembrane region" description="Helical" evidence="1">
    <location>
        <begin position="6"/>
        <end position="27"/>
    </location>
</feature>
<evidence type="ECO:0000313" key="3">
    <source>
        <dbReference type="Proteomes" id="UP000611762"/>
    </source>
</evidence>
<protein>
    <submittedName>
        <fullName evidence="2">Uncharacterized protein</fullName>
    </submittedName>
</protein>
<dbReference type="Proteomes" id="UP000611762">
    <property type="component" value="Unassembled WGS sequence"/>
</dbReference>
<evidence type="ECO:0000256" key="1">
    <source>
        <dbReference type="SAM" id="Phobius"/>
    </source>
</evidence>
<comment type="caution">
    <text evidence="2">The sequence shown here is derived from an EMBL/GenBank/DDBJ whole genome shotgun (WGS) entry which is preliminary data.</text>
</comment>
<keyword evidence="3" id="KW-1185">Reference proteome</keyword>
<evidence type="ECO:0000313" key="2">
    <source>
        <dbReference type="EMBL" id="MBC8540866.1"/>
    </source>
</evidence>
<name>A0A926DN24_9FIRM</name>
<gene>
    <name evidence="2" type="ORF">H8698_07730</name>
</gene>
<sequence length="83" mass="9289">MENGKINTIITVIIVIFVLVGIGSCSSTTNKEYKCSRCGKTFTNSTDTSSIAWTSRCKPCDDDYKLMEEIREAAKTYSERYGN</sequence>
<organism evidence="2 3">
    <name type="scientific">Congzhengia minquanensis</name>
    <dbReference type="NCBI Taxonomy" id="2763657"/>
    <lineage>
        <taxon>Bacteria</taxon>
        <taxon>Bacillati</taxon>
        <taxon>Bacillota</taxon>
        <taxon>Clostridia</taxon>
        <taxon>Eubacteriales</taxon>
        <taxon>Oscillospiraceae</taxon>
        <taxon>Congzhengia</taxon>
    </lineage>
</organism>
<dbReference type="RefSeq" id="WP_249312097.1">
    <property type="nucleotide sequence ID" value="NZ_JACRSU010000002.1"/>
</dbReference>
<dbReference type="EMBL" id="JACRSU010000002">
    <property type="protein sequence ID" value="MBC8540866.1"/>
    <property type="molecule type" value="Genomic_DNA"/>
</dbReference>
<accession>A0A926DN24</accession>
<dbReference type="PROSITE" id="PS51257">
    <property type="entry name" value="PROKAR_LIPOPROTEIN"/>
    <property type="match status" value="1"/>
</dbReference>
<reference evidence="2" key="1">
    <citation type="submission" date="2020-08" db="EMBL/GenBank/DDBJ databases">
        <title>Genome public.</title>
        <authorList>
            <person name="Liu C."/>
            <person name="Sun Q."/>
        </authorList>
    </citation>
    <scope>NUCLEOTIDE SEQUENCE</scope>
    <source>
        <strain evidence="2">H8</strain>
    </source>
</reference>